<comment type="caution">
    <text evidence="2">The sequence shown here is derived from an EMBL/GenBank/DDBJ whole genome shotgun (WGS) entry which is preliminary data.</text>
</comment>
<organism evidence="2 3">
    <name type="scientific">Gossypium stocksii</name>
    <dbReference type="NCBI Taxonomy" id="47602"/>
    <lineage>
        <taxon>Eukaryota</taxon>
        <taxon>Viridiplantae</taxon>
        <taxon>Streptophyta</taxon>
        <taxon>Embryophyta</taxon>
        <taxon>Tracheophyta</taxon>
        <taxon>Spermatophyta</taxon>
        <taxon>Magnoliopsida</taxon>
        <taxon>eudicotyledons</taxon>
        <taxon>Gunneridae</taxon>
        <taxon>Pentapetalae</taxon>
        <taxon>rosids</taxon>
        <taxon>malvids</taxon>
        <taxon>Malvales</taxon>
        <taxon>Malvaceae</taxon>
        <taxon>Malvoideae</taxon>
        <taxon>Gossypium</taxon>
    </lineage>
</organism>
<reference evidence="2 3" key="1">
    <citation type="journal article" date="2021" name="Plant Biotechnol. J.">
        <title>Multi-omics assisted identification of the key and species-specific regulatory components of drought-tolerant mechanisms in Gossypium stocksii.</title>
        <authorList>
            <person name="Yu D."/>
            <person name="Ke L."/>
            <person name="Zhang D."/>
            <person name="Wu Y."/>
            <person name="Sun Y."/>
            <person name="Mei J."/>
            <person name="Sun J."/>
            <person name="Sun Y."/>
        </authorList>
    </citation>
    <scope>NUCLEOTIDE SEQUENCE [LARGE SCALE GENOMIC DNA]</scope>
    <source>
        <strain evidence="3">cv. E1</strain>
        <tissue evidence="2">Leaf</tissue>
    </source>
</reference>
<protein>
    <submittedName>
        <fullName evidence="2">Uncharacterized protein</fullName>
    </submittedName>
</protein>
<evidence type="ECO:0000313" key="2">
    <source>
        <dbReference type="EMBL" id="KAH1122096.1"/>
    </source>
</evidence>
<dbReference type="EMBL" id="JAIQCV010000002">
    <property type="protein sequence ID" value="KAH1122096.1"/>
    <property type="molecule type" value="Genomic_DNA"/>
</dbReference>
<accession>A0A9D3WDG6</accession>
<proteinExistence type="predicted"/>
<sequence length="127" mass="14676">MYPFSYHGARTSAVIQPLVVEFASGSIEEEEEWEEEEEEEEKRDASTNMTKFSVPDCDEEEDATEQEDDIQENGEVDAAKPEVDLPSHEPSSHIYLTDEDVMDALEFVEYLCNALHSTWSIKFEYWV</sequence>
<keyword evidence="3" id="KW-1185">Reference proteome</keyword>
<dbReference type="Proteomes" id="UP000828251">
    <property type="component" value="Unassembled WGS sequence"/>
</dbReference>
<name>A0A9D3WDG6_9ROSI</name>
<feature type="compositionally biased region" description="Acidic residues" evidence="1">
    <location>
        <begin position="27"/>
        <end position="41"/>
    </location>
</feature>
<gene>
    <name evidence="2" type="ORF">J1N35_005256</name>
</gene>
<feature type="compositionally biased region" description="Basic and acidic residues" evidence="1">
    <location>
        <begin position="77"/>
        <end position="91"/>
    </location>
</feature>
<dbReference type="AlphaFoldDB" id="A0A9D3WDG6"/>
<feature type="region of interest" description="Disordered" evidence="1">
    <location>
        <begin position="26"/>
        <end position="91"/>
    </location>
</feature>
<feature type="compositionally biased region" description="Acidic residues" evidence="1">
    <location>
        <begin position="56"/>
        <end position="75"/>
    </location>
</feature>
<evidence type="ECO:0000313" key="3">
    <source>
        <dbReference type="Proteomes" id="UP000828251"/>
    </source>
</evidence>
<evidence type="ECO:0000256" key="1">
    <source>
        <dbReference type="SAM" id="MobiDB-lite"/>
    </source>
</evidence>